<feature type="domain" description="HTH araC/xylS-type" evidence="4">
    <location>
        <begin position="198"/>
        <end position="296"/>
    </location>
</feature>
<gene>
    <name evidence="5" type="ORF">HBF32_04255</name>
</gene>
<dbReference type="Gene3D" id="1.10.10.60">
    <property type="entry name" value="Homeodomain-like"/>
    <property type="match status" value="2"/>
</dbReference>
<keyword evidence="2" id="KW-0238">DNA-binding</keyword>
<dbReference type="InterPro" id="IPR020449">
    <property type="entry name" value="Tscrpt_reg_AraC-type_HTH"/>
</dbReference>
<comment type="caution">
    <text evidence="5">The sequence shown here is derived from an EMBL/GenBank/DDBJ whole genome shotgun (WGS) entry which is preliminary data.</text>
</comment>
<evidence type="ECO:0000256" key="3">
    <source>
        <dbReference type="ARBA" id="ARBA00023163"/>
    </source>
</evidence>
<dbReference type="SUPFAM" id="SSF46689">
    <property type="entry name" value="Homeodomain-like"/>
    <property type="match status" value="2"/>
</dbReference>
<dbReference type="PANTHER" id="PTHR46796:SF14">
    <property type="entry name" value="TRANSCRIPTIONAL REGULATORY PROTEIN"/>
    <property type="match status" value="1"/>
</dbReference>
<dbReference type="AlphaFoldDB" id="A0A7X5QSL3"/>
<evidence type="ECO:0000256" key="1">
    <source>
        <dbReference type="ARBA" id="ARBA00023015"/>
    </source>
</evidence>
<protein>
    <submittedName>
        <fullName evidence="5">Helix-turn-helix transcriptional regulator</fullName>
    </submittedName>
</protein>
<dbReference type="RefSeq" id="WP_166698375.1">
    <property type="nucleotide sequence ID" value="NZ_JAAQTL010000001.1"/>
</dbReference>
<evidence type="ECO:0000313" key="5">
    <source>
        <dbReference type="EMBL" id="NID14677.1"/>
    </source>
</evidence>
<accession>A0A7X5QSL3</accession>
<dbReference type="Proteomes" id="UP000518878">
    <property type="component" value="Unassembled WGS sequence"/>
</dbReference>
<dbReference type="InterPro" id="IPR018062">
    <property type="entry name" value="HTH_AraC-typ_CS"/>
</dbReference>
<evidence type="ECO:0000259" key="4">
    <source>
        <dbReference type="PROSITE" id="PS01124"/>
    </source>
</evidence>
<name>A0A7X5QSL3_9GAMM</name>
<dbReference type="GO" id="GO:0043565">
    <property type="term" value="F:sequence-specific DNA binding"/>
    <property type="evidence" value="ECO:0007669"/>
    <property type="project" value="InterPro"/>
</dbReference>
<evidence type="ECO:0000256" key="2">
    <source>
        <dbReference type="ARBA" id="ARBA00023125"/>
    </source>
</evidence>
<dbReference type="EMBL" id="JAAQTL010000001">
    <property type="protein sequence ID" value="NID14677.1"/>
    <property type="molecule type" value="Genomic_DNA"/>
</dbReference>
<reference evidence="5 6" key="1">
    <citation type="journal article" date="2006" name="Int. J. Syst. Evol. Microbiol.">
        <title>Dyella yeojuensis sp. nov., isolated from greenhouse soil in Korea.</title>
        <authorList>
            <person name="Kim B.Y."/>
            <person name="Weon H.Y."/>
            <person name="Lee K.H."/>
            <person name="Seok S.J."/>
            <person name="Kwon S.W."/>
            <person name="Go S.J."/>
            <person name="Stackebrandt E."/>
        </authorList>
    </citation>
    <scope>NUCLEOTIDE SEQUENCE [LARGE SCALE GENOMIC DNA]</scope>
    <source>
        <strain evidence="5 6">DSM 17673</strain>
    </source>
</reference>
<dbReference type="GO" id="GO:0003700">
    <property type="term" value="F:DNA-binding transcription factor activity"/>
    <property type="evidence" value="ECO:0007669"/>
    <property type="project" value="InterPro"/>
</dbReference>
<dbReference type="PROSITE" id="PS00041">
    <property type="entry name" value="HTH_ARAC_FAMILY_1"/>
    <property type="match status" value="1"/>
</dbReference>
<evidence type="ECO:0000313" key="6">
    <source>
        <dbReference type="Proteomes" id="UP000518878"/>
    </source>
</evidence>
<keyword evidence="6" id="KW-1185">Reference proteome</keyword>
<dbReference type="PRINTS" id="PR00032">
    <property type="entry name" value="HTHARAC"/>
</dbReference>
<dbReference type="Pfam" id="PF12833">
    <property type="entry name" value="HTH_18"/>
    <property type="match status" value="1"/>
</dbReference>
<dbReference type="PROSITE" id="PS01124">
    <property type="entry name" value="HTH_ARAC_FAMILY_2"/>
    <property type="match status" value="1"/>
</dbReference>
<dbReference type="InterPro" id="IPR009057">
    <property type="entry name" value="Homeodomain-like_sf"/>
</dbReference>
<dbReference type="InterPro" id="IPR018060">
    <property type="entry name" value="HTH_AraC"/>
</dbReference>
<sequence>MPKELPSQRMARSFGLKDLSATVVCASPGLAITLAELEVSPRRGGESVSMRPDDAFLLIHFTDRLENLRCEEGNDVWQVDRTGQNESCLLDLREPFSLSWSSPLRALALYIPRQVLFDVGALSLERHTFRSGRRMDDPILHSIMECLKESLVDRLTRDRERYVRHVLLATCARLVQLGAVEEANLPVASHAMAAEQWRDAASVMRDHMEKGVSIRELADTRGLVYAEFVRAFKRSFGVSPRDWLTARRLERALELMGNRSLPLTEIASRVGFSDSSQFSRLFIRFMGCPPGAWRRESFGT</sequence>
<proteinExistence type="predicted"/>
<dbReference type="InterPro" id="IPR050204">
    <property type="entry name" value="AraC_XylS_family_regulators"/>
</dbReference>
<keyword evidence="1" id="KW-0805">Transcription regulation</keyword>
<organism evidence="5 6">
    <name type="scientific">Luteibacter yeojuensis</name>
    <dbReference type="NCBI Taxonomy" id="345309"/>
    <lineage>
        <taxon>Bacteria</taxon>
        <taxon>Pseudomonadati</taxon>
        <taxon>Pseudomonadota</taxon>
        <taxon>Gammaproteobacteria</taxon>
        <taxon>Lysobacterales</taxon>
        <taxon>Rhodanobacteraceae</taxon>
        <taxon>Luteibacter</taxon>
    </lineage>
</organism>
<dbReference type="PANTHER" id="PTHR46796">
    <property type="entry name" value="HTH-TYPE TRANSCRIPTIONAL ACTIVATOR RHAS-RELATED"/>
    <property type="match status" value="1"/>
</dbReference>
<dbReference type="SMART" id="SM00342">
    <property type="entry name" value="HTH_ARAC"/>
    <property type="match status" value="1"/>
</dbReference>
<keyword evidence="3" id="KW-0804">Transcription</keyword>